<keyword evidence="19" id="KW-1185">Reference proteome</keyword>
<evidence type="ECO:0000256" key="12">
    <source>
        <dbReference type="ARBA" id="ARBA00023180"/>
    </source>
</evidence>
<dbReference type="PROSITE" id="PS50068">
    <property type="entry name" value="LDLRA_2"/>
    <property type="match status" value="1"/>
</dbReference>
<dbReference type="PROSITE" id="PS01209">
    <property type="entry name" value="LDLRA_1"/>
    <property type="match status" value="1"/>
</dbReference>
<organism evidence="18 19">
    <name type="scientific">Cimex lectularius</name>
    <name type="common">Bed bug</name>
    <name type="synonym">Acanthia lectularia</name>
    <dbReference type="NCBI Taxonomy" id="79782"/>
    <lineage>
        <taxon>Eukaryota</taxon>
        <taxon>Metazoa</taxon>
        <taxon>Ecdysozoa</taxon>
        <taxon>Arthropoda</taxon>
        <taxon>Hexapoda</taxon>
        <taxon>Insecta</taxon>
        <taxon>Pterygota</taxon>
        <taxon>Neoptera</taxon>
        <taxon>Paraneoptera</taxon>
        <taxon>Hemiptera</taxon>
        <taxon>Heteroptera</taxon>
        <taxon>Panheteroptera</taxon>
        <taxon>Cimicomorpha</taxon>
        <taxon>Cimicidae</taxon>
        <taxon>Cimex</taxon>
    </lineage>
</organism>
<reference evidence="18" key="1">
    <citation type="submission" date="2022-01" db="UniProtKB">
        <authorList>
            <consortium name="EnsemblMetazoa"/>
        </authorList>
    </citation>
    <scope>IDENTIFICATION</scope>
</reference>
<dbReference type="PANTHER" id="PTHR24372:SF80">
    <property type="entry name" value="FI21465P1-RELATED"/>
    <property type="match status" value="1"/>
</dbReference>
<dbReference type="OMA" id="ALMPIHI"/>
<feature type="transmembrane region" description="Helical" evidence="16">
    <location>
        <begin position="648"/>
        <end position="670"/>
    </location>
</feature>
<evidence type="ECO:0000256" key="6">
    <source>
        <dbReference type="ARBA" id="ARBA00022737"/>
    </source>
</evidence>
<dbReference type="Gene3D" id="4.10.400.10">
    <property type="entry name" value="Low-density Lipoprotein Receptor"/>
    <property type="match status" value="1"/>
</dbReference>
<evidence type="ECO:0000256" key="10">
    <source>
        <dbReference type="ARBA" id="ARBA00023157"/>
    </source>
</evidence>
<keyword evidence="11 15" id="KW-0675">Receptor</keyword>
<dbReference type="AlphaFoldDB" id="A0A8I6STM5"/>
<evidence type="ECO:0000256" key="13">
    <source>
        <dbReference type="ARBA" id="ARBA00023224"/>
    </source>
</evidence>
<keyword evidence="4" id="KW-0433">Leucine-rich repeat</keyword>
<evidence type="ECO:0000313" key="18">
    <source>
        <dbReference type="EnsemblMetazoa" id="XP_024086231.1"/>
    </source>
</evidence>
<evidence type="ECO:0000313" key="19">
    <source>
        <dbReference type="Proteomes" id="UP000494040"/>
    </source>
</evidence>
<dbReference type="InterPro" id="IPR000276">
    <property type="entry name" value="GPCR_Rhodpsn"/>
</dbReference>
<dbReference type="GO" id="GO:0007189">
    <property type="term" value="P:adenylate cyclase-activating G protein-coupled receptor signaling pathway"/>
    <property type="evidence" value="ECO:0007669"/>
    <property type="project" value="TreeGrafter"/>
</dbReference>
<dbReference type="CTD" id="43098"/>
<dbReference type="PROSITE" id="PS50262">
    <property type="entry name" value="G_PROTEIN_RECEP_F1_2"/>
    <property type="match status" value="1"/>
</dbReference>
<dbReference type="InterPro" id="IPR003591">
    <property type="entry name" value="Leu-rich_rpt_typical-subtyp"/>
</dbReference>
<keyword evidence="10" id="KW-1015">Disulfide bond</keyword>
<keyword evidence="8 15" id="KW-0297">G-protein coupled receptor</keyword>
<dbReference type="InterPro" id="IPR017452">
    <property type="entry name" value="GPCR_Rhodpsn_7TM"/>
</dbReference>
<feature type="transmembrane region" description="Helical" evidence="16">
    <location>
        <begin position="520"/>
        <end position="540"/>
    </location>
</feature>
<dbReference type="InterPro" id="IPR002172">
    <property type="entry name" value="LDrepeatLR_classA_rpt"/>
</dbReference>
<evidence type="ECO:0000256" key="9">
    <source>
        <dbReference type="ARBA" id="ARBA00023136"/>
    </source>
</evidence>
<dbReference type="RefSeq" id="XP_024086231.1">
    <property type="nucleotide sequence ID" value="XM_024230463.1"/>
</dbReference>
<dbReference type="EnsemblMetazoa" id="XM_024230463.1">
    <property type="protein sequence ID" value="XP_024086231.1"/>
    <property type="gene ID" value="LOC106662774"/>
</dbReference>
<keyword evidence="5 15" id="KW-0812">Transmembrane</keyword>
<dbReference type="SMART" id="SM00192">
    <property type="entry name" value="LDLa"/>
    <property type="match status" value="1"/>
</dbReference>
<dbReference type="SUPFAM" id="SSF52058">
    <property type="entry name" value="L domain-like"/>
    <property type="match status" value="1"/>
</dbReference>
<evidence type="ECO:0000256" key="1">
    <source>
        <dbReference type="ARBA" id="ARBA00004651"/>
    </source>
</evidence>
<keyword evidence="7 16" id="KW-1133">Transmembrane helix</keyword>
<dbReference type="InterPro" id="IPR036055">
    <property type="entry name" value="LDL_receptor-like_sf"/>
</dbReference>
<dbReference type="InterPro" id="IPR032675">
    <property type="entry name" value="LRR_dom_sf"/>
</dbReference>
<dbReference type="SUPFAM" id="SSF57424">
    <property type="entry name" value="LDL receptor-like module"/>
    <property type="match status" value="1"/>
</dbReference>
<evidence type="ECO:0000256" key="3">
    <source>
        <dbReference type="ARBA" id="ARBA00022475"/>
    </source>
</evidence>
<protein>
    <recommendedName>
        <fullName evidence="17">G-protein coupled receptors family 1 profile domain-containing protein</fullName>
    </recommendedName>
</protein>
<feature type="transmembrane region" description="Helical" evidence="16">
    <location>
        <begin position="431"/>
        <end position="451"/>
    </location>
</feature>
<dbReference type="OrthoDB" id="6022531at2759"/>
<dbReference type="InterPro" id="IPR001611">
    <property type="entry name" value="Leu-rich_rpt"/>
</dbReference>
<dbReference type="RefSeq" id="XP_024086235.1">
    <property type="nucleotide sequence ID" value="XM_024230467.1"/>
</dbReference>
<evidence type="ECO:0000256" key="8">
    <source>
        <dbReference type="ARBA" id="ARBA00023040"/>
    </source>
</evidence>
<dbReference type="PANTHER" id="PTHR24372">
    <property type="entry name" value="GLYCOPROTEIN HORMONE RECEPTOR"/>
    <property type="match status" value="1"/>
</dbReference>
<feature type="transmembrane region" description="Helical" evidence="16">
    <location>
        <begin position="573"/>
        <end position="597"/>
    </location>
</feature>
<dbReference type="RefSeq" id="XP_024086237.1">
    <property type="nucleotide sequence ID" value="XM_024230469.1"/>
</dbReference>
<evidence type="ECO:0000256" key="11">
    <source>
        <dbReference type="ARBA" id="ARBA00023170"/>
    </source>
</evidence>
<dbReference type="Gene3D" id="1.20.1070.10">
    <property type="entry name" value="Rhodopsin 7-helix transmembrane proteins"/>
    <property type="match status" value="1"/>
</dbReference>
<keyword evidence="9 16" id="KW-0472">Membrane</keyword>
<dbReference type="GeneID" id="106662774"/>
<feature type="transmembrane region" description="Helical" evidence="16">
    <location>
        <begin position="399"/>
        <end position="419"/>
    </location>
</feature>
<dbReference type="EnsemblMetazoa" id="XM_024230469.1">
    <property type="protein sequence ID" value="XP_024086237.1"/>
    <property type="gene ID" value="LOC106662774"/>
</dbReference>
<dbReference type="CDD" id="cd00112">
    <property type="entry name" value="LDLa"/>
    <property type="match status" value="1"/>
</dbReference>
<keyword evidence="12" id="KW-0325">Glycoprotein</keyword>
<evidence type="ECO:0000256" key="5">
    <source>
        <dbReference type="ARBA" id="ARBA00022692"/>
    </source>
</evidence>
<sequence length="675" mass="76702">MRFSRIIMISIPLCTSFALLLSTILFLRYGSCPEGNFSCASSDMCVLQRLVCNGKADCPNGEDEDVIICSDLHGGFSSMIASLKNRTSNAFCELSNVPKQCKCKSSVLCCKSRNLTEIPTGVQGNVNGIIVMNTQIELFDTTFLNYHPSLINLGNNGLTKLPSKVFKGQIYLKKLFLIKNKLETLNGSLSVEFVNLNWLFLYDNYLTELKAKNWKMQYLTWLDASKNKLTLKNETFNRLTSLKFLYLERNMIQEINNDIFANLTNLIDLDLSWNIIKFIGPRAFASLYKLTDLNLMNNLILRLTSTHFLMLKNVQKLQLGGNARLEIGNYFFPLESLRSLNLKDIELPNLESSIFEMLTRLEIIYFKKYKYCTYVPQVKRCVPRADGLSSENDLIANDLLRWTLWTIMITTLITNSMVILRRVVSFQTSPLSLIITNLAIADMFMGVYLLIIGAGDLFYRNVYRKYAHIWVNSWTCTVAGVIAMMSSEASILFLLLISAERFLLISSPLGAHKNLTTKSAYSSCISIWLFSLLLAILPVFNWRYATRFYGKNSFCFPLHIDEPYMVGWQYSSLIFLGINSFSIIGIGLMYVGVFVSIWKTRNATTLCVNDSSFALRFIFIVMANCCCWVPIIVLKIMAFLSCDISKDIIGWIGVFILPVNSAVNPVLYTFTIPNN</sequence>
<dbReference type="Pfam" id="PF00001">
    <property type="entry name" value="7tm_1"/>
    <property type="match status" value="1"/>
</dbReference>
<evidence type="ECO:0000256" key="15">
    <source>
        <dbReference type="RuleBase" id="RU000688"/>
    </source>
</evidence>
<accession>A0A8I6STM5</accession>
<keyword evidence="13 15" id="KW-0807">Transducer</keyword>
<proteinExistence type="inferred from homology"/>
<dbReference type="Gene3D" id="3.80.10.10">
    <property type="entry name" value="Ribonuclease Inhibitor"/>
    <property type="match status" value="2"/>
</dbReference>
<dbReference type="PRINTS" id="PR00237">
    <property type="entry name" value="GPCRRHODOPSN"/>
</dbReference>
<dbReference type="SUPFAM" id="SSF81321">
    <property type="entry name" value="Family A G protein-coupled receptor-like"/>
    <property type="match status" value="1"/>
</dbReference>
<dbReference type="KEGG" id="clec:106662774"/>
<dbReference type="InterPro" id="IPR008112">
    <property type="entry name" value="Relaxin_rcpt"/>
</dbReference>
<dbReference type="InterPro" id="IPR023415">
    <property type="entry name" value="LDLR_class-A_CS"/>
</dbReference>
<dbReference type="SMART" id="SM00369">
    <property type="entry name" value="LRR_TYP"/>
    <property type="match status" value="5"/>
</dbReference>
<name>A0A8I6STM5_CIMLE</name>
<evidence type="ECO:0000256" key="14">
    <source>
        <dbReference type="PROSITE-ProRule" id="PRU00124"/>
    </source>
</evidence>
<evidence type="ECO:0000259" key="17">
    <source>
        <dbReference type="PROSITE" id="PS50262"/>
    </source>
</evidence>
<dbReference type="GO" id="GO:0008528">
    <property type="term" value="F:G protein-coupled peptide receptor activity"/>
    <property type="evidence" value="ECO:0007669"/>
    <property type="project" value="TreeGrafter"/>
</dbReference>
<dbReference type="Pfam" id="PF00057">
    <property type="entry name" value="Ldl_recept_a"/>
    <property type="match status" value="1"/>
</dbReference>
<feature type="transmembrane region" description="Helical" evidence="16">
    <location>
        <begin position="617"/>
        <end position="636"/>
    </location>
</feature>
<evidence type="ECO:0000256" key="2">
    <source>
        <dbReference type="ARBA" id="ARBA00010663"/>
    </source>
</evidence>
<evidence type="ECO:0000256" key="7">
    <source>
        <dbReference type="ARBA" id="ARBA00022989"/>
    </source>
</evidence>
<comment type="similarity">
    <text evidence="2 15">Belongs to the G-protein coupled receptor 1 family.</text>
</comment>
<evidence type="ECO:0000256" key="4">
    <source>
        <dbReference type="ARBA" id="ARBA00022614"/>
    </source>
</evidence>
<comment type="caution">
    <text evidence="14">Lacks conserved residue(s) required for the propagation of feature annotation.</text>
</comment>
<keyword evidence="3" id="KW-1003">Cell membrane</keyword>
<feature type="domain" description="G-protein coupled receptors family 1 profile" evidence="17">
    <location>
        <begin position="414"/>
        <end position="668"/>
    </location>
</feature>
<dbReference type="Pfam" id="PF13855">
    <property type="entry name" value="LRR_8"/>
    <property type="match status" value="2"/>
</dbReference>
<dbReference type="Proteomes" id="UP000494040">
    <property type="component" value="Unassembled WGS sequence"/>
</dbReference>
<comment type="subcellular location">
    <subcellularLocation>
        <location evidence="1">Cell membrane</location>
        <topology evidence="1">Multi-pass membrane protein</topology>
    </subcellularLocation>
</comment>
<dbReference type="GO" id="GO:0005886">
    <property type="term" value="C:plasma membrane"/>
    <property type="evidence" value="ECO:0007669"/>
    <property type="project" value="UniProtKB-SubCell"/>
</dbReference>
<keyword evidence="6" id="KW-0677">Repeat</keyword>
<dbReference type="PROSITE" id="PS00237">
    <property type="entry name" value="G_PROTEIN_RECEP_F1_1"/>
    <property type="match status" value="1"/>
</dbReference>
<feature type="transmembrane region" description="Helical" evidence="16">
    <location>
        <begin position="471"/>
        <end position="499"/>
    </location>
</feature>
<dbReference type="PRINTS" id="PR01739">
    <property type="entry name" value="RELAXINR"/>
</dbReference>
<dbReference type="EnsemblMetazoa" id="XM_024230467.1">
    <property type="protein sequence ID" value="XP_024086235.1"/>
    <property type="gene ID" value="LOC106662774"/>
</dbReference>
<dbReference type="GO" id="GO:0009755">
    <property type="term" value="P:hormone-mediated signaling pathway"/>
    <property type="evidence" value="ECO:0007669"/>
    <property type="project" value="TreeGrafter"/>
</dbReference>
<evidence type="ECO:0000256" key="16">
    <source>
        <dbReference type="SAM" id="Phobius"/>
    </source>
</evidence>